<dbReference type="InterPro" id="IPR038717">
    <property type="entry name" value="Tc1-like_DDE_dom"/>
</dbReference>
<dbReference type="AlphaFoldDB" id="A0A3S3N9Y4"/>
<dbReference type="Pfam" id="PF13358">
    <property type="entry name" value="DDE_3"/>
    <property type="match status" value="1"/>
</dbReference>
<dbReference type="GO" id="GO:0006313">
    <property type="term" value="P:DNA transposition"/>
    <property type="evidence" value="ECO:0007669"/>
    <property type="project" value="InterPro"/>
</dbReference>
<dbReference type="EMBL" id="NCKU01020710">
    <property type="protein sequence ID" value="RWR98578.1"/>
    <property type="molecule type" value="Genomic_DNA"/>
</dbReference>
<feature type="non-terminal residue" evidence="3">
    <location>
        <position position="275"/>
    </location>
</feature>
<evidence type="ECO:0000259" key="1">
    <source>
        <dbReference type="Pfam" id="PF01498"/>
    </source>
</evidence>
<evidence type="ECO:0000313" key="4">
    <source>
        <dbReference type="Proteomes" id="UP000285301"/>
    </source>
</evidence>
<dbReference type="OrthoDB" id="6731685at2759"/>
<dbReference type="GO" id="GO:0015074">
    <property type="term" value="P:DNA integration"/>
    <property type="evidence" value="ECO:0007669"/>
    <property type="project" value="InterPro"/>
</dbReference>
<dbReference type="InterPro" id="IPR036397">
    <property type="entry name" value="RNaseH_sf"/>
</dbReference>
<sequence length="275" mass="32548">KNGSGRKRKTADEVDRAILNFVRNNRWDSLISLRDELSLNVCINTIRNRLKEAKYRRYIAARKEWINNRHKEERMNYARIYSDWLFEDWKYVIFMDETSIDTNVESTRHVTRKRGERYLPENINFVRNSGRLSVSVYGWMSSQEQYVEILSQVLPKIENIFEDGFWHLVHDNCPSHRAKLVTKFFEENNVVSVLPHPPKSPDLNIIESIWSKLKSKVRIFIQSNGKPSNANALFSLIKREWEYLKNDADLIESLYMSLPNRMTAVINNNGNATRY</sequence>
<proteinExistence type="predicted"/>
<comment type="caution">
    <text evidence="3">The sequence shown here is derived from an EMBL/GenBank/DDBJ whole genome shotgun (WGS) entry which is preliminary data.</text>
</comment>
<gene>
    <name evidence="3" type="ORF">B4U79_10024</name>
</gene>
<dbReference type="Gene3D" id="3.30.420.10">
    <property type="entry name" value="Ribonuclease H-like superfamily/Ribonuclease H"/>
    <property type="match status" value="1"/>
</dbReference>
<dbReference type="GO" id="GO:0003677">
    <property type="term" value="F:DNA binding"/>
    <property type="evidence" value="ECO:0007669"/>
    <property type="project" value="InterPro"/>
</dbReference>
<evidence type="ECO:0000259" key="2">
    <source>
        <dbReference type="Pfam" id="PF13358"/>
    </source>
</evidence>
<feature type="non-terminal residue" evidence="3">
    <location>
        <position position="1"/>
    </location>
</feature>
<reference evidence="3 4" key="1">
    <citation type="journal article" date="2018" name="Gigascience">
        <title>Genomes of trombidid mites reveal novel predicted allergens and laterally-transferred genes associated with secondary metabolism.</title>
        <authorList>
            <person name="Dong X."/>
            <person name="Chaisiri K."/>
            <person name="Xia D."/>
            <person name="Armstrong S.D."/>
            <person name="Fang Y."/>
            <person name="Donnelly M.J."/>
            <person name="Kadowaki T."/>
            <person name="McGarry J.W."/>
            <person name="Darby A.C."/>
            <person name="Makepeace B.L."/>
        </authorList>
    </citation>
    <scope>NUCLEOTIDE SEQUENCE [LARGE SCALE GENOMIC DNA]</scope>
    <source>
        <strain evidence="3">UoL-WK</strain>
    </source>
</reference>
<dbReference type="STRING" id="1965070.A0A3S3N9Y4"/>
<keyword evidence="4" id="KW-1185">Reference proteome</keyword>
<dbReference type="PANTHER" id="PTHR23022">
    <property type="entry name" value="TRANSPOSABLE ELEMENT-RELATED"/>
    <property type="match status" value="1"/>
</dbReference>
<name>A0A3S3N9Y4_9ACAR</name>
<accession>A0A3S3N9Y4</accession>
<evidence type="ECO:0000313" key="3">
    <source>
        <dbReference type="EMBL" id="RWR98578.1"/>
    </source>
</evidence>
<dbReference type="Pfam" id="PF01498">
    <property type="entry name" value="HTH_Tnp_Tc3_2"/>
    <property type="match status" value="1"/>
</dbReference>
<organism evidence="3 4">
    <name type="scientific">Dinothrombium tinctorium</name>
    <dbReference type="NCBI Taxonomy" id="1965070"/>
    <lineage>
        <taxon>Eukaryota</taxon>
        <taxon>Metazoa</taxon>
        <taxon>Ecdysozoa</taxon>
        <taxon>Arthropoda</taxon>
        <taxon>Chelicerata</taxon>
        <taxon>Arachnida</taxon>
        <taxon>Acari</taxon>
        <taxon>Acariformes</taxon>
        <taxon>Trombidiformes</taxon>
        <taxon>Prostigmata</taxon>
        <taxon>Anystina</taxon>
        <taxon>Parasitengona</taxon>
        <taxon>Trombidioidea</taxon>
        <taxon>Trombidiidae</taxon>
        <taxon>Dinothrombium</taxon>
    </lineage>
</organism>
<protein>
    <submittedName>
        <fullName evidence="3">Transposase-like protein</fullName>
    </submittedName>
</protein>
<feature type="domain" description="Tc1-like transposase DDE" evidence="2">
    <location>
        <begin position="92"/>
        <end position="218"/>
    </location>
</feature>
<feature type="domain" description="Transposase Tc1-like" evidence="1">
    <location>
        <begin position="15"/>
        <end position="81"/>
    </location>
</feature>
<dbReference type="Proteomes" id="UP000285301">
    <property type="component" value="Unassembled WGS sequence"/>
</dbReference>
<dbReference type="PANTHER" id="PTHR23022:SF135">
    <property type="entry name" value="SI:DKEY-77F5.3"/>
    <property type="match status" value="1"/>
</dbReference>
<dbReference type="InterPro" id="IPR002492">
    <property type="entry name" value="Transposase_Tc1-like"/>
</dbReference>
<dbReference type="InterPro" id="IPR052338">
    <property type="entry name" value="Transposase_5"/>
</dbReference>